<dbReference type="EMBL" id="AP025292">
    <property type="protein sequence ID" value="BDD00354.1"/>
    <property type="molecule type" value="Genomic_DNA"/>
</dbReference>
<reference evidence="1 2" key="1">
    <citation type="submission" date="2021-12" db="EMBL/GenBank/DDBJ databases">
        <title>Genome sequencing of bacteria with rrn-lacking chromosome and rrn-plasmid.</title>
        <authorList>
            <person name="Anda M."/>
            <person name="Iwasaki W."/>
        </authorList>
    </citation>
    <scope>NUCLEOTIDE SEQUENCE [LARGE SCALE GENOMIC DNA]</scope>
    <source>
        <strain evidence="1 2">NBRC 101262</strain>
    </source>
</reference>
<evidence type="ECO:0000313" key="2">
    <source>
        <dbReference type="Proteomes" id="UP001354989"/>
    </source>
</evidence>
<accession>A0ABN6LC01</accession>
<evidence type="ECO:0000313" key="1">
    <source>
        <dbReference type="EMBL" id="BDD00354.1"/>
    </source>
</evidence>
<name>A0ABN6LC01_9BACT</name>
<organism evidence="1 2">
    <name type="scientific">Persicobacter psychrovividus</name>
    <dbReference type="NCBI Taxonomy" id="387638"/>
    <lineage>
        <taxon>Bacteria</taxon>
        <taxon>Pseudomonadati</taxon>
        <taxon>Bacteroidota</taxon>
        <taxon>Cytophagia</taxon>
        <taxon>Cytophagales</taxon>
        <taxon>Persicobacteraceae</taxon>
        <taxon>Persicobacter</taxon>
    </lineage>
</organism>
<gene>
    <name evidence="1" type="ORF">PEPS_26340</name>
</gene>
<keyword evidence="2" id="KW-1185">Reference proteome</keyword>
<proteinExistence type="predicted"/>
<protein>
    <submittedName>
        <fullName evidence="1">Uncharacterized protein</fullName>
    </submittedName>
</protein>
<dbReference type="Proteomes" id="UP001354989">
    <property type="component" value="Chromosome"/>
</dbReference>
<sequence>MLIMKWVTYPAVDKPPACFDFRPFENSNKHYLSTQHPLSLNFRKFKEEK</sequence>